<dbReference type="EMBL" id="MU151119">
    <property type="protein sequence ID" value="KAF9449818.1"/>
    <property type="molecule type" value="Genomic_DNA"/>
</dbReference>
<sequence length="210" mass="20949">MFAKIWTSLAILLAVSLEVRGHAAIAPALGLGSTAPVRNDVKRPSTASPCGAGVNVASALGKSTPVQAAADGTFTATITNFNGGKDGSRQVTAQVDAAATGKGANFVAMTVSQNGDAAPATTGSQPIVASIPAGTTCSGGTSGDLCLVSFKTLGGFGNCVAVQQSVLVSPELLEVPLGTRAARALLADLEERGGEIVNDVRRGIASWAWA</sequence>
<evidence type="ECO:0000313" key="2">
    <source>
        <dbReference type="EMBL" id="KAF9449818.1"/>
    </source>
</evidence>
<feature type="signal peptide" evidence="1">
    <location>
        <begin position="1"/>
        <end position="21"/>
    </location>
</feature>
<evidence type="ECO:0000313" key="3">
    <source>
        <dbReference type="Proteomes" id="UP000807342"/>
    </source>
</evidence>
<reference evidence="2" key="1">
    <citation type="submission" date="2020-11" db="EMBL/GenBank/DDBJ databases">
        <authorList>
            <consortium name="DOE Joint Genome Institute"/>
            <person name="Ahrendt S."/>
            <person name="Riley R."/>
            <person name="Andreopoulos W."/>
            <person name="Labutti K."/>
            <person name="Pangilinan J."/>
            <person name="Ruiz-Duenas F.J."/>
            <person name="Barrasa J.M."/>
            <person name="Sanchez-Garcia M."/>
            <person name="Camarero S."/>
            <person name="Miyauchi S."/>
            <person name="Serrano A."/>
            <person name="Linde D."/>
            <person name="Babiker R."/>
            <person name="Drula E."/>
            <person name="Ayuso-Fernandez I."/>
            <person name="Pacheco R."/>
            <person name="Padilla G."/>
            <person name="Ferreira P."/>
            <person name="Barriuso J."/>
            <person name="Kellner H."/>
            <person name="Castanera R."/>
            <person name="Alfaro M."/>
            <person name="Ramirez L."/>
            <person name="Pisabarro A.G."/>
            <person name="Kuo A."/>
            <person name="Tritt A."/>
            <person name="Lipzen A."/>
            <person name="He G."/>
            <person name="Yan M."/>
            <person name="Ng V."/>
            <person name="Cullen D."/>
            <person name="Martin F."/>
            <person name="Rosso M.-N."/>
            <person name="Henrissat B."/>
            <person name="Hibbett D."/>
            <person name="Martinez A.T."/>
            <person name="Grigoriev I.V."/>
        </authorList>
    </citation>
    <scope>NUCLEOTIDE SEQUENCE</scope>
    <source>
        <strain evidence="2">MF-IS2</strain>
    </source>
</reference>
<gene>
    <name evidence="2" type="ORF">P691DRAFT_727270</name>
</gene>
<proteinExistence type="predicted"/>
<keyword evidence="1" id="KW-0732">Signal</keyword>
<comment type="caution">
    <text evidence="2">The sequence shown here is derived from an EMBL/GenBank/DDBJ whole genome shotgun (WGS) entry which is preliminary data.</text>
</comment>
<feature type="chain" id="PRO_5040161501" evidence="1">
    <location>
        <begin position="22"/>
        <end position="210"/>
    </location>
</feature>
<name>A0A9P5XF26_9AGAR</name>
<dbReference type="AlphaFoldDB" id="A0A9P5XF26"/>
<dbReference type="PANTHER" id="PTHR34618:SF4">
    <property type="entry name" value="CAS1"/>
    <property type="match status" value="1"/>
</dbReference>
<dbReference type="InterPro" id="IPR021476">
    <property type="entry name" value="Egh16-like"/>
</dbReference>
<accession>A0A9P5XF26</accession>
<keyword evidence="3" id="KW-1185">Reference proteome</keyword>
<evidence type="ECO:0000256" key="1">
    <source>
        <dbReference type="SAM" id="SignalP"/>
    </source>
</evidence>
<dbReference type="PANTHER" id="PTHR34618">
    <property type="entry name" value="SURFACE PROTEIN MAS1, PUTATIVE-RELATED"/>
    <property type="match status" value="1"/>
</dbReference>
<dbReference type="Proteomes" id="UP000807342">
    <property type="component" value="Unassembled WGS sequence"/>
</dbReference>
<organism evidence="2 3">
    <name type="scientific">Macrolepiota fuliginosa MF-IS2</name>
    <dbReference type="NCBI Taxonomy" id="1400762"/>
    <lineage>
        <taxon>Eukaryota</taxon>
        <taxon>Fungi</taxon>
        <taxon>Dikarya</taxon>
        <taxon>Basidiomycota</taxon>
        <taxon>Agaricomycotina</taxon>
        <taxon>Agaricomycetes</taxon>
        <taxon>Agaricomycetidae</taxon>
        <taxon>Agaricales</taxon>
        <taxon>Agaricineae</taxon>
        <taxon>Agaricaceae</taxon>
        <taxon>Macrolepiota</taxon>
    </lineage>
</organism>
<protein>
    <submittedName>
        <fullName evidence="2">Uncharacterized protein</fullName>
    </submittedName>
</protein>
<dbReference type="OrthoDB" id="3241054at2759"/>
<dbReference type="Pfam" id="PF11327">
    <property type="entry name" value="Egh16-like"/>
    <property type="match status" value="1"/>
</dbReference>